<organism evidence="7 8">
    <name type="scientific">Alkaliphilus peptidifermentans DSM 18978</name>
    <dbReference type="NCBI Taxonomy" id="1120976"/>
    <lineage>
        <taxon>Bacteria</taxon>
        <taxon>Bacillati</taxon>
        <taxon>Bacillota</taxon>
        <taxon>Clostridia</taxon>
        <taxon>Peptostreptococcales</taxon>
        <taxon>Natronincolaceae</taxon>
        <taxon>Alkaliphilus</taxon>
    </lineage>
</organism>
<dbReference type="Pfam" id="PF12698">
    <property type="entry name" value="ABC2_membrane_3"/>
    <property type="match status" value="1"/>
</dbReference>
<evidence type="ECO:0000256" key="2">
    <source>
        <dbReference type="ARBA" id="ARBA00022692"/>
    </source>
</evidence>
<dbReference type="EMBL" id="FMUS01000003">
    <property type="protein sequence ID" value="SCY01878.1"/>
    <property type="molecule type" value="Genomic_DNA"/>
</dbReference>
<dbReference type="InterPro" id="IPR013525">
    <property type="entry name" value="ABC2_TM"/>
</dbReference>
<reference evidence="7 8" key="1">
    <citation type="submission" date="2016-10" db="EMBL/GenBank/DDBJ databases">
        <authorList>
            <person name="de Groot N.N."/>
        </authorList>
    </citation>
    <scope>NUCLEOTIDE SEQUENCE [LARGE SCALE GENOMIC DNA]</scope>
    <source>
        <strain evidence="7 8">DSM 18978</strain>
    </source>
</reference>
<keyword evidence="4 5" id="KW-0472">Membrane</keyword>
<protein>
    <submittedName>
        <fullName evidence="7">ABC-2 family transporter protein</fullName>
    </submittedName>
</protein>
<evidence type="ECO:0000256" key="3">
    <source>
        <dbReference type="ARBA" id="ARBA00022989"/>
    </source>
</evidence>
<evidence type="ECO:0000256" key="4">
    <source>
        <dbReference type="ARBA" id="ARBA00023136"/>
    </source>
</evidence>
<comment type="subcellular location">
    <subcellularLocation>
        <location evidence="1">Membrane</location>
        <topology evidence="1">Multi-pass membrane protein</topology>
    </subcellularLocation>
</comment>
<feature type="transmembrane region" description="Helical" evidence="5">
    <location>
        <begin position="22"/>
        <end position="44"/>
    </location>
</feature>
<name>A0A1G5CHT9_9FIRM</name>
<evidence type="ECO:0000313" key="7">
    <source>
        <dbReference type="EMBL" id="SCY01878.1"/>
    </source>
</evidence>
<evidence type="ECO:0000313" key="8">
    <source>
        <dbReference type="Proteomes" id="UP000198636"/>
    </source>
</evidence>
<feature type="transmembrane region" description="Helical" evidence="5">
    <location>
        <begin position="212"/>
        <end position="232"/>
    </location>
</feature>
<keyword evidence="3 5" id="KW-1133">Transmembrane helix</keyword>
<feature type="domain" description="ABC-2 type transporter transmembrane" evidence="6">
    <location>
        <begin position="22"/>
        <end position="241"/>
    </location>
</feature>
<evidence type="ECO:0000256" key="1">
    <source>
        <dbReference type="ARBA" id="ARBA00004141"/>
    </source>
</evidence>
<gene>
    <name evidence="7" type="ORF">SAMN03080606_00666</name>
</gene>
<dbReference type="Proteomes" id="UP000198636">
    <property type="component" value="Unassembled WGS sequence"/>
</dbReference>
<accession>A0A1G5CHT9</accession>
<evidence type="ECO:0000259" key="6">
    <source>
        <dbReference type="Pfam" id="PF12698"/>
    </source>
</evidence>
<dbReference type="STRING" id="1120976.SAMN03080606_00666"/>
<proteinExistence type="predicted"/>
<dbReference type="AlphaFoldDB" id="A0A1G5CHT9"/>
<evidence type="ECO:0000256" key="5">
    <source>
        <dbReference type="SAM" id="Phobius"/>
    </source>
</evidence>
<dbReference type="Gene3D" id="3.40.1710.10">
    <property type="entry name" value="abc type-2 transporter like domain"/>
    <property type="match status" value="1"/>
</dbReference>
<dbReference type="GO" id="GO:0016020">
    <property type="term" value="C:membrane"/>
    <property type="evidence" value="ECO:0007669"/>
    <property type="project" value="UniProtKB-SubCell"/>
</dbReference>
<keyword evidence="8" id="KW-1185">Reference proteome</keyword>
<dbReference type="GO" id="GO:0140359">
    <property type="term" value="F:ABC-type transporter activity"/>
    <property type="evidence" value="ECO:0007669"/>
    <property type="project" value="InterPro"/>
</dbReference>
<dbReference type="OrthoDB" id="1952952at2"/>
<keyword evidence="2 5" id="KW-0812">Transmembrane</keyword>
<sequence>MKTIIAIAFNQIKTIFYDWKKLLLYAFIPIILLIFLSMGFSNLFEQGIYLEPFEVIVVNQDTHHLSSLLVYQIKEDKNLASLVNVTVLDGEEEAMELVRENQVVAAVIIPDGFINSLERGTNHSVKLITSLTQPVKAHMIRSIMESYMKSVSAGQSAVNTVWDYYIEMGMDSNERREKIENVINDITLRAYFVRGNTIQKKTIPGVNSIPPLVFYGVSIVLVIVMLSAISYGRQIIEDRKKG</sequence>